<proteinExistence type="predicted"/>
<protein>
    <submittedName>
        <fullName evidence="2">Uncharacterized protein</fullName>
    </submittedName>
</protein>
<dbReference type="EMBL" id="PXYK01000029">
    <property type="protein sequence ID" value="PSJ54849.1"/>
    <property type="molecule type" value="Genomic_DNA"/>
</dbReference>
<gene>
    <name evidence="2" type="ORF">C7I84_23865</name>
</gene>
<evidence type="ECO:0000256" key="1">
    <source>
        <dbReference type="SAM" id="MobiDB-lite"/>
    </source>
</evidence>
<keyword evidence="3" id="KW-1185">Reference proteome</keyword>
<dbReference type="RefSeq" id="WP_106774726.1">
    <property type="nucleotide sequence ID" value="NZ_PXYK01000029.1"/>
</dbReference>
<name>A0A2P7RXD1_9HYPH</name>
<dbReference type="Proteomes" id="UP000241229">
    <property type="component" value="Unassembled WGS sequence"/>
</dbReference>
<evidence type="ECO:0000313" key="2">
    <source>
        <dbReference type="EMBL" id="PSJ54849.1"/>
    </source>
</evidence>
<feature type="region of interest" description="Disordered" evidence="1">
    <location>
        <begin position="1"/>
        <end position="25"/>
    </location>
</feature>
<reference evidence="2 3" key="1">
    <citation type="submission" date="2018-03" db="EMBL/GenBank/DDBJ databases">
        <title>The draft genome of Mesorhizobium sp. 6GN-30.</title>
        <authorList>
            <person name="Liu L."/>
            <person name="Li L."/>
            <person name="Wang T."/>
            <person name="Zhang X."/>
            <person name="Liang L."/>
        </authorList>
    </citation>
    <scope>NUCLEOTIDE SEQUENCE [LARGE SCALE GENOMIC DNA]</scope>
    <source>
        <strain evidence="2 3">6GN30</strain>
    </source>
</reference>
<sequence>MDKRKSSLPRPPAGLPSSVQAAVSEQVRKRQAVREMLQRRNIRIVREVYSTDRPTVSRVSVRGEQYDVGETDLALLASGRSPTWLGLSPVPQDDEA</sequence>
<comment type="caution">
    <text evidence="2">The sequence shown here is derived from an EMBL/GenBank/DDBJ whole genome shotgun (WGS) entry which is preliminary data.</text>
</comment>
<accession>A0A2P7RXD1</accession>
<organism evidence="2 3">
    <name type="scientific">Kumtagia ephedrae</name>
    <dbReference type="NCBI Taxonomy" id="2116701"/>
    <lineage>
        <taxon>Bacteria</taxon>
        <taxon>Pseudomonadati</taxon>
        <taxon>Pseudomonadota</taxon>
        <taxon>Alphaproteobacteria</taxon>
        <taxon>Hyphomicrobiales</taxon>
        <taxon>Phyllobacteriaceae</taxon>
        <taxon>Kumtagia</taxon>
    </lineage>
</organism>
<evidence type="ECO:0000313" key="3">
    <source>
        <dbReference type="Proteomes" id="UP000241229"/>
    </source>
</evidence>
<dbReference type="AlphaFoldDB" id="A0A2P7RXD1"/>